<dbReference type="SMART" id="SM00346">
    <property type="entry name" value="HTH_ICLR"/>
    <property type="match status" value="1"/>
</dbReference>
<evidence type="ECO:0000313" key="7">
    <source>
        <dbReference type="EMBL" id="GAA0224135.1"/>
    </source>
</evidence>
<dbReference type="InterPro" id="IPR005471">
    <property type="entry name" value="Tscrpt_reg_IclR_N"/>
</dbReference>
<sequence>MRSLETFSLQLNEMNDSNSAVPAVDRADAVLQILASSSEPVNTTELARQTGFAKSTLYLLLASLEQRRWIEKKGGGYVIGLGLYMLGCAYVHFDNLQHIFRTAAAEYVAMHNEVVQLAVLQGGEVVYLAREDAHRPVRLVSDMGTRLPAHACALGKALLAQLSDEEVLKLLPTELVAITDRTITRHEALLAELAAVRRSGLALDQEEVAAGLNCFAVYAGETPTGRRIAVSTSIPTDRLDGEREKAIVQAIVRVAGQIRQRLSAHA</sequence>
<evidence type="ECO:0000313" key="8">
    <source>
        <dbReference type="Proteomes" id="UP001501176"/>
    </source>
</evidence>
<comment type="caution">
    <text evidence="7">The sequence shown here is derived from an EMBL/GenBank/DDBJ whole genome shotgun (WGS) entry which is preliminary data.</text>
</comment>
<dbReference type="EMBL" id="BAAAFN010000009">
    <property type="protein sequence ID" value="GAA0224135.1"/>
    <property type="molecule type" value="Genomic_DNA"/>
</dbReference>
<evidence type="ECO:0000259" key="5">
    <source>
        <dbReference type="PROSITE" id="PS51077"/>
    </source>
</evidence>
<accession>A0ABP3D7T9</accession>
<keyword evidence="3" id="KW-0804">Transcription</keyword>
<dbReference type="Proteomes" id="UP001501176">
    <property type="component" value="Unassembled WGS sequence"/>
</dbReference>
<evidence type="ECO:0000256" key="2">
    <source>
        <dbReference type="ARBA" id="ARBA00023125"/>
    </source>
</evidence>
<keyword evidence="4" id="KW-0472">Membrane</keyword>
<dbReference type="PANTHER" id="PTHR30136:SF24">
    <property type="entry name" value="HTH-TYPE TRANSCRIPTIONAL REPRESSOR ALLR"/>
    <property type="match status" value="1"/>
</dbReference>
<keyword evidence="1" id="KW-0805">Transcription regulation</keyword>
<name>A0ABP3D7T9_9BURK</name>
<dbReference type="InterPro" id="IPR036388">
    <property type="entry name" value="WH-like_DNA-bd_sf"/>
</dbReference>
<evidence type="ECO:0000256" key="4">
    <source>
        <dbReference type="SAM" id="Phobius"/>
    </source>
</evidence>
<dbReference type="PANTHER" id="PTHR30136">
    <property type="entry name" value="HELIX-TURN-HELIX TRANSCRIPTIONAL REGULATOR, ICLR FAMILY"/>
    <property type="match status" value="1"/>
</dbReference>
<dbReference type="PROSITE" id="PS51078">
    <property type="entry name" value="ICLR_ED"/>
    <property type="match status" value="1"/>
</dbReference>
<reference evidence="8" key="1">
    <citation type="journal article" date="2019" name="Int. J. Syst. Evol. Microbiol.">
        <title>The Global Catalogue of Microorganisms (GCM) 10K type strain sequencing project: providing services to taxonomists for standard genome sequencing and annotation.</title>
        <authorList>
            <consortium name="The Broad Institute Genomics Platform"/>
            <consortium name="The Broad Institute Genome Sequencing Center for Infectious Disease"/>
            <person name="Wu L."/>
            <person name="Ma J."/>
        </authorList>
    </citation>
    <scope>NUCLEOTIDE SEQUENCE [LARGE SCALE GENOMIC DNA]</scope>
    <source>
        <strain evidence="8">JCM 16240</strain>
    </source>
</reference>
<keyword evidence="4" id="KW-1133">Transmembrane helix</keyword>
<proteinExistence type="predicted"/>
<dbReference type="PROSITE" id="PS51077">
    <property type="entry name" value="HTH_ICLR"/>
    <property type="match status" value="1"/>
</dbReference>
<dbReference type="InterPro" id="IPR029016">
    <property type="entry name" value="GAF-like_dom_sf"/>
</dbReference>
<keyword evidence="2" id="KW-0238">DNA-binding</keyword>
<gene>
    <name evidence="7" type="ORF">GCM10009125_11410</name>
</gene>
<dbReference type="Gene3D" id="1.10.10.10">
    <property type="entry name" value="Winged helix-like DNA-binding domain superfamily/Winged helix DNA-binding domain"/>
    <property type="match status" value="1"/>
</dbReference>
<dbReference type="SUPFAM" id="SSF55781">
    <property type="entry name" value="GAF domain-like"/>
    <property type="match status" value="1"/>
</dbReference>
<evidence type="ECO:0000259" key="6">
    <source>
        <dbReference type="PROSITE" id="PS51078"/>
    </source>
</evidence>
<protein>
    <submittedName>
        <fullName evidence="7">IclR family transcriptional regulator</fullName>
    </submittedName>
</protein>
<dbReference type="SUPFAM" id="SSF46785">
    <property type="entry name" value="Winged helix' DNA-binding domain"/>
    <property type="match status" value="1"/>
</dbReference>
<dbReference type="InterPro" id="IPR036390">
    <property type="entry name" value="WH_DNA-bd_sf"/>
</dbReference>
<keyword evidence="4" id="KW-0812">Transmembrane</keyword>
<dbReference type="Pfam" id="PF09339">
    <property type="entry name" value="HTH_IclR"/>
    <property type="match status" value="1"/>
</dbReference>
<organism evidence="7 8">
    <name type="scientific">Castellaniella daejeonensis</name>
    <dbReference type="NCBI Taxonomy" id="659013"/>
    <lineage>
        <taxon>Bacteria</taxon>
        <taxon>Pseudomonadati</taxon>
        <taxon>Pseudomonadota</taxon>
        <taxon>Betaproteobacteria</taxon>
        <taxon>Burkholderiales</taxon>
        <taxon>Alcaligenaceae</taxon>
        <taxon>Castellaniella</taxon>
    </lineage>
</organism>
<evidence type="ECO:0000256" key="1">
    <source>
        <dbReference type="ARBA" id="ARBA00023015"/>
    </source>
</evidence>
<dbReference type="InterPro" id="IPR050707">
    <property type="entry name" value="HTH_MetabolicPath_Reg"/>
</dbReference>
<evidence type="ECO:0000256" key="3">
    <source>
        <dbReference type="ARBA" id="ARBA00023163"/>
    </source>
</evidence>
<feature type="domain" description="IclR-ED" evidence="6">
    <location>
        <begin position="82"/>
        <end position="264"/>
    </location>
</feature>
<dbReference type="InterPro" id="IPR014757">
    <property type="entry name" value="Tscrpt_reg_IclR_C"/>
</dbReference>
<feature type="transmembrane region" description="Helical" evidence="4">
    <location>
        <begin position="74"/>
        <end position="93"/>
    </location>
</feature>
<keyword evidence="8" id="KW-1185">Reference proteome</keyword>
<dbReference type="Pfam" id="PF01614">
    <property type="entry name" value="IclR_C"/>
    <property type="match status" value="1"/>
</dbReference>
<feature type="domain" description="HTH iclR-type" evidence="5">
    <location>
        <begin position="21"/>
        <end position="81"/>
    </location>
</feature>
<dbReference type="Gene3D" id="3.30.450.40">
    <property type="match status" value="1"/>
</dbReference>